<dbReference type="AlphaFoldDB" id="A0A9N9E953"/>
<dbReference type="GO" id="GO:0006400">
    <property type="term" value="P:tRNA modification"/>
    <property type="evidence" value="ECO:0007669"/>
    <property type="project" value="InterPro"/>
</dbReference>
<feature type="domain" description="tRNA-guanine(15) transglycosylase-like" evidence="6">
    <location>
        <begin position="15"/>
        <end position="382"/>
    </location>
</feature>
<evidence type="ECO:0000313" key="8">
    <source>
        <dbReference type="Proteomes" id="UP000789570"/>
    </source>
</evidence>
<dbReference type="PANTHER" id="PTHR46064:SF1">
    <property type="entry name" value="QUEUINE TRNA-RIBOSYLTRANSFERASE ACCESSORY SUBUNIT 2"/>
    <property type="match status" value="1"/>
</dbReference>
<dbReference type="HAMAP" id="MF_03043">
    <property type="entry name" value="QTRT2"/>
    <property type="match status" value="1"/>
</dbReference>
<keyword evidence="3 5" id="KW-0479">Metal-binding</keyword>
<evidence type="ECO:0000256" key="3">
    <source>
        <dbReference type="ARBA" id="ARBA00022723"/>
    </source>
</evidence>
<comment type="similarity">
    <text evidence="5">Belongs to the queuine tRNA-ribosyltransferase family. QTRT2 subfamily.</text>
</comment>
<keyword evidence="4 5" id="KW-0862">Zinc</keyword>
<proteinExistence type="inferred from homology"/>
<gene>
    <name evidence="7" type="ORF">FCALED_LOCUS11739</name>
</gene>
<feature type="binding site" evidence="5">
    <location>
        <position position="350"/>
    </location>
    <ligand>
        <name>Zn(2+)</name>
        <dbReference type="ChEBI" id="CHEBI:29105"/>
    </ligand>
</feature>
<dbReference type="InterPro" id="IPR050852">
    <property type="entry name" value="Queuine_tRNA-ribosyltrfase"/>
</dbReference>
<dbReference type="GO" id="GO:0005737">
    <property type="term" value="C:cytoplasm"/>
    <property type="evidence" value="ECO:0007669"/>
    <property type="project" value="UniProtKB-SubCell"/>
</dbReference>
<feature type="binding site" evidence="5">
    <location>
        <position position="321"/>
    </location>
    <ligand>
        <name>Zn(2+)</name>
        <dbReference type="ChEBI" id="CHEBI:29105"/>
    </ligand>
</feature>
<evidence type="ECO:0000259" key="6">
    <source>
        <dbReference type="Pfam" id="PF01702"/>
    </source>
</evidence>
<dbReference type="Gene3D" id="3.20.20.105">
    <property type="entry name" value="Queuine tRNA-ribosyltransferase-like"/>
    <property type="match status" value="1"/>
</dbReference>
<dbReference type="InterPro" id="IPR028592">
    <property type="entry name" value="QTRTD1"/>
</dbReference>
<keyword evidence="2 5" id="KW-0819">tRNA processing</keyword>
<comment type="caution">
    <text evidence="7">The sequence shown here is derived from an EMBL/GenBank/DDBJ whole genome shotgun (WGS) entry which is preliminary data.</text>
</comment>
<evidence type="ECO:0000256" key="1">
    <source>
        <dbReference type="ARBA" id="ARBA00022490"/>
    </source>
</evidence>
<dbReference type="InterPro" id="IPR036511">
    <property type="entry name" value="TGT-like_sf"/>
</dbReference>
<evidence type="ECO:0000313" key="7">
    <source>
        <dbReference type="EMBL" id="CAG8665183.1"/>
    </source>
</evidence>
<comment type="subunit">
    <text evidence="5">Heterodimer of a catalytic subunit and an accessory subunit.</text>
</comment>
<sequence length="398" mass="45368">MSPLFNLLKTSEKSLRLGRLTLIKNQEQKVLDTPNLLAYTSRGCVPHLTPDNLSSIPLIGAINVTLEHFIDVQPPPSTQFPYGIHKFLNFEEYLVFIDVRDPGNLNLMSNNTDKHVSVYTAHGVRQVTSDSYIKYMNIYKPDIFVSLVDNITDEAPSLKRIKRSVDRTLRWLDDAIYHVKEGAQVFGVLTGHKNQEERIRSAQETAKRNVAGFVLNGKCLGSTSRECVDILKPSINHLPPNKPRLVYGLGTPEDILLGVSEGIDLFDTSYVLKMTNAGNAFVFSLDIKNDLDSFNRQQQIISLWDINYQNDARPLLAGCQCYSCKNHTRAYVHHLLNTHEMLATVLLMSHNLFHYTKFFKDIRESINQDMFSLKVEQFFRVYSDGEKEQKNLSSIILN</sequence>
<dbReference type="PANTHER" id="PTHR46064">
    <property type="entry name" value="QUEUINE TRNA-RIBOSYLTRANSFERASE ACCESSORY SUBUNIT 2"/>
    <property type="match status" value="1"/>
</dbReference>
<comment type="function">
    <text evidence="5">Non-catalytic subunit of the queuine tRNA-ribosyltransferase (TGT) that catalyzes the base-exchange of a guanine (G) residue with queuine (Q) at position 34 (anticodon wobble position) in tRNAs with GU(N) anticodons (tRNA-Asp, -Asn, -His and -Tyr), resulting in the hypermodified nucleoside queuosine (7-(((4,5-cis-dihydroxy-2-cyclopenten-1-yl)amino)methyl)-7-deazaguanosine).</text>
</comment>
<dbReference type="NCBIfam" id="TIGR00449">
    <property type="entry name" value="tgt_general"/>
    <property type="match status" value="1"/>
</dbReference>
<name>A0A9N9E953_9GLOM</name>
<dbReference type="GO" id="GO:0046872">
    <property type="term" value="F:metal ion binding"/>
    <property type="evidence" value="ECO:0007669"/>
    <property type="project" value="UniProtKB-KW"/>
</dbReference>
<evidence type="ECO:0000256" key="4">
    <source>
        <dbReference type="ARBA" id="ARBA00022833"/>
    </source>
</evidence>
<dbReference type="SUPFAM" id="SSF51713">
    <property type="entry name" value="tRNA-guanine transglycosylase"/>
    <property type="match status" value="1"/>
</dbReference>
<protein>
    <recommendedName>
        <fullName evidence="5">Queuine tRNA-ribosyltransferase accessory subunit 2</fullName>
    </recommendedName>
    <alternativeName>
        <fullName evidence="5">Queuine tRNA-ribosyltransferase domain-containing protein 1</fullName>
    </alternativeName>
</protein>
<dbReference type="InterPro" id="IPR002616">
    <property type="entry name" value="tRNA_ribo_trans-like"/>
</dbReference>
<evidence type="ECO:0000256" key="2">
    <source>
        <dbReference type="ARBA" id="ARBA00022694"/>
    </source>
</evidence>
<dbReference type="GO" id="GO:0008479">
    <property type="term" value="F:tRNA-guanosine(34) queuine transglycosylase activity"/>
    <property type="evidence" value="ECO:0007669"/>
    <property type="project" value="UniProtKB-UniRule"/>
</dbReference>
<dbReference type="EMBL" id="CAJVPQ010005171">
    <property type="protein sequence ID" value="CAG8665183.1"/>
    <property type="molecule type" value="Genomic_DNA"/>
</dbReference>
<comment type="cofactor">
    <cofactor evidence="5">
        <name>Zn(2+)</name>
        <dbReference type="ChEBI" id="CHEBI:29105"/>
    </cofactor>
    <text evidence="5">Binds 1 zinc ion per subunit.</text>
</comment>
<organism evidence="7 8">
    <name type="scientific">Funneliformis caledonium</name>
    <dbReference type="NCBI Taxonomy" id="1117310"/>
    <lineage>
        <taxon>Eukaryota</taxon>
        <taxon>Fungi</taxon>
        <taxon>Fungi incertae sedis</taxon>
        <taxon>Mucoromycota</taxon>
        <taxon>Glomeromycotina</taxon>
        <taxon>Glomeromycetes</taxon>
        <taxon>Glomerales</taxon>
        <taxon>Glomeraceae</taxon>
        <taxon>Funneliformis</taxon>
    </lineage>
</organism>
<dbReference type="Proteomes" id="UP000789570">
    <property type="component" value="Unassembled WGS sequence"/>
</dbReference>
<evidence type="ECO:0000256" key="5">
    <source>
        <dbReference type="HAMAP-Rule" id="MF_03043"/>
    </source>
</evidence>
<feature type="binding site" evidence="5">
    <location>
        <position position="324"/>
    </location>
    <ligand>
        <name>Zn(2+)</name>
        <dbReference type="ChEBI" id="CHEBI:29105"/>
    </ligand>
</feature>
<feature type="binding site" evidence="5">
    <location>
        <position position="319"/>
    </location>
    <ligand>
        <name>Zn(2+)</name>
        <dbReference type="ChEBI" id="CHEBI:29105"/>
    </ligand>
</feature>
<dbReference type="Pfam" id="PF01702">
    <property type="entry name" value="TGT"/>
    <property type="match status" value="1"/>
</dbReference>
<accession>A0A9N9E953</accession>
<keyword evidence="1 5" id="KW-0963">Cytoplasm</keyword>
<keyword evidence="8" id="KW-1185">Reference proteome</keyword>
<reference evidence="7" key="1">
    <citation type="submission" date="2021-06" db="EMBL/GenBank/DDBJ databases">
        <authorList>
            <person name="Kallberg Y."/>
            <person name="Tangrot J."/>
            <person name="Rosling A."/>
        </authorList>
    </citation>
    <scope>NUCLEOTIDE SEQUENCE</scope>
    <source>
        <strain evidence="7">UK204</strain>
    </source>
</reference>
<dbReference type="OrthoDB" id="27601at2759"/>
<comment type="subcellular location">
    <subcellularLocation>
        <location evidence="5">Cytoplasm</location>
    </subcellularLocation>
</comment>